<dbReference type="GO" id="GO:0003677">
    <property type="term" value="F:DNA binding"/>
    <property type="evidence" value="ECO:0007669"/>
    <property type="project" value="UniProtKB-KW"/>
</dbReference>
<dbReference type="Proteomes" id="UP000249645">
    <property type="component" value="Unassembled WGS sequence"/>
</dbReference>
<accession>A0A2W5ESX9</accession>
<proteinExistence type="predicted"/>
<gene>
    <name evidence="4" type="ORF">DI598_14540</name>
</gene>
<dbReference type="Pfam" id="PF13102">
    <property type="entry name" value="Phage_int_SAM_5"/>
    <property type="match status" value="1"/>
</dbReference>
<dbReference type="InterPro" id="IPR035386">
    <property type="entry name" value="Arm-DNA-bind_5"/>
</dbReference>
<organism evidence="4 5">
    <name type="scientific">Pseudopedobacter saltans</name>
    <dbReference type="NCBI Taxonomy" id="151895"/>
    <lineage>
        <taxon>Bacteria</taxon>
        <taxon>Pseudomonadati</taxon>
        <taxon>Bacteroidota</taxon>
        <taxon>Sphingobacteriia</taxon>
        <taxon>Sphingobacteriales</taxon>
        <taxon>Sphingobacteriaceae</taxon>
        <taxon>Pseudopedobacter</taxon>
    </lineage>
</organism>
<evidence type="ECO:0000313" key="5">
    <source>
        <dbReference type="Proteomes" id="UP000249645"/>
    </source>
</evidence>
<evidence type="ECO:0000313" key="4">
    <source>
        <dbReference type="EMBL" id="PZP44450.1"/>
    </source>
</evidence>
<evidence type="ECO:0000259" key="3">
    <source>
        <dbReference type="Pfam" id="PF17293"/>
    </source>
</evidence>
<protein>
    <submittedName>
        <fullName evidence="4">Integrase</fullName>
    </submittedName>
</protein>
<dbReference type="Gene3D" id="1.10.150.130">
    <property type="match status" value="1"/>
</dbReference>
<keyword evidence="1" id="KW-0238">DNA-binding</keyword>
<name>A0A2W5ESX9_9SPHI</name>
<evidence type="ECO:0000256" key="1">
    <source>
        <dbReference type="ARBA" id="ARBA00023125"/>
    </source>
</evidence>
<feature type="domain" description="Arm DNA-binding" evidence="3">
    <location>
        <begin position="13"/>
        <end position="100"/>
    </location>
</feature>
<dbReference type="EMBL" id="QFOI01000317">
    <property type="protein sequence ID" value="PZP44450.1"/>
    <property type="molecule type" value="Genomic_DNA"/>
</dbReference>
<dbReference type="Pfam" id="PF17293">
    <property type="entry name" value="Arm-DNA-bind_5"/>
    <property type="match status" value="1"/>
</dbReference>
<dbReference type="InterPro" id="IPR025269">
    <property type="entry name" value="SAM-like_dom"/>
</dbReference>
<evidence type="ECO:0000259" key="2">
    <source>
        <dbReference type="Pfam" id="PF13102"/>
    </source>
</evidence>
<sequence length="177" mass="20286">MEHTKRSTYKLLFYLKKSAPKKNGKVAVMGRITIDGKVSQFSTKLEINSDNWDLKSGRVPGKSEEARTINQKLDKLRLSIEQNYEDILHVEGFVTSEKLKNTFLGVGVMDNSLLKAYSVYMQENEKAVQSGTMVSGTAAKYLTVYNALKDFLKEKYLRNDIAFRELTSDFIQEFDNY</sequence>
<feature type="non-terminal residue" evidence="4">
    <location>
        <position position="177"/>
    </location>
</feature>
<dbReference type="InterPro" id="IPR010998">
    <property type="entry name" value="Integrase_recombinase_N"/>
</dbReference>
<reference evidence="4 5" key="1">
    <citation type="submission" date="2017-11" db="EMBL/GenBank/DDBJ databases">
        <title>Infants hospitalized years apart are colonized by the same room-sourced microbial strains.</title>
        <authorList>
            <person name="Brooks B."/>
            <person name="Olm M.R."/>
            <person name="Firek B.A."/>
            <person name="Baker R."/>
            <person name="Thomas B.C."/>
            <person name="Morowitz M.J."/>
            <person name="Banfield J.F."/>
        </authorList>
    </citation>
    <scope>NUCLEOTIDE SEQUENCE [LARGE SCALE GENOMIC DNA]</scope>
    <source>
        <strain evidence="4">S2_009_000_R2_76</strain>
    </source>
</reference>
<feature type="domain" description="Phage integrase SAM-like" evidence="2">
    <location>
        <begin position="113"/>
        <end position="177"/>
    </location>
</feature>
<comment type="caution">
    <text evidence="4">The sequence shown here is derived from an EMBL/GenBank/DDBJ whole genome shotgun (WGS) entry which is preliminary data.</text>
</comment>
<dbReference type="AlphaFoldDB" id="A0A2W5ESX9"/>